<feature type="compositionally biased region" description="Basic and acidic residues" evidence="1">
    <location>
        <begin position="7"/>
        <end position="52"/>
    </location>
</feature>
<proteinExistence type="predicted"/>
<dbReference type="EMBL" id="DS239056">
    <property type="protein sequence ID" value="EDP35259.1"/>
    <property type="molecule type" value="Genomic_DNA"/>
</dbReference>
<organism evidence="2">
    <name type="scientific">Brugia malayi</name>
    <name type="common">Filarial nematode worm</name>
    <dbReference type="NCBI Taxonomy" id="6279"/>
    <lineage>
        <taxon>Eukaryota</taxon>
        <taxon>Metazoa</taxon>
        <taxon>Ecdysozoa</taxon>
        <taxon>Nematoda</taxon>
        <taxon>Chromadorea</taxon>
        <taxon>Rhabditida</taxon>
        <taxon>Spirurina</taxon>
        <taxon>Spiruromorpha</taxon>
        <taxon>Filarioidea</taxon>
        <taxon>Onchocercidae</taxon>
        <taxon>Brugia</taxon>
    </lineage>
</organism>
<feature type="region of interest" description="Disordered" evidence="1">
    <location>
        <begin position="1"/>
        <end position="61"/>
    </location>
</feature>
<evidence type="ECO:0000313" key="2">
    <source>
        <dbReference type="EMBL" id="EDP35259.1"/>
    </source>
</evidence>
<sequence length="94" mass="10968">MKKKMKMEKEGKKKEEGRRKKEEGRRKKEEGRRKKEEGRRKKEGGRKEEEKPSFSFTSQTLIPSSFPLPSHPSILLCNPIILSPPPLNPNLLKK</sequence>
<gene>
    <name evidence="2" type="ORF">Bm1_22220</name>
</gene>
<accession>A8PCW0</accession>
<name>A8PCW0_BRUMA</name>
<dbReference type="AlphaFoldDB" id="A8PCW0"/>
<evidence type="ECO:0000256" key="1">
    <source>
        <dbReference type="SAM" id="MobiDB-lite"/>
    </source>
</evidence>
<protein>
    <submittedName>
        <fullName evidence="2">Uncharacterized protein</fullName>
    </submittedName>
</protein>
<reference evidence="2" key="1">
    <citation type="journal article" date="2007" name="Science">
        <title>Draft genome of the filarial nematode parasite Brugia malayi.</title>
        <authorList>
            <person name="Ghedin E."/>
            <person name="Wang S."/>
            <person name="Spiro D."/>
            <person name="Caler E."/>
            <person name="Zhao Q."/>
            <person name="Crabtree J."/>
            <person name="Allen J.E."/>
            <person name="Delcher A.L."/>
            <person name="Guiliano D.B."/>
            <person name="Miranda-Saavedra D."/>
            <person name="Angiuoli S.V."/>
            <person name="Creasy T."/>
            <person name="Amedeo P."/>
            <person name="Haas B."/>
            <person name="El-Sayed N.M."/>
            <person name="Wortman J.R."/>
            <person name="Feldblyum T."/>
            <person name="Tallon L."/>
            <person name="Schatz M."/>
            <person name="Shumway M."/>
            <person name="Koo H."/>
            <person name="Salzberg S.L."/>
            <person name="Schobel S."/>
            <person name="Pertea M."/>
            <person name="Pop M."/>
            <person name="White O."/>
            <person name="Barton G.J."/>
            <person name="Carlow C.K."/>
            <person name="Crawford M.J."/>
            <person name="Daub J."/>
            <person name="Dimmic M.W."/>
            <person name="Estes C.F."/>
            <person name="Foster J.M."/>
            <person name="Ganatra M."/>
            <person name="Gregory W.F."/>
            <person name="Johnson N.M."/>
            <person name="Jin J."/>
            <person name="Komuniecki R."/>
            <person name="Korf I."/>
            <person name="Kumar S."/>
            <person name="Laney S."/>
            <person name="Li B.W."/>
            <person name="Li W."/>
            <person name="Lindblom T.H."/>
            <person name="Lustigman S."/>
            <person name="Ma D."/>
            <person name="Maina C.V."/>
            <person name="Martin D.M."/>
            <person name="McCarter J.P."/>
            <person name="McReynolds L."/>
            <person name="Mitreva M."/>
            <person name="Nutman T.B."/>
            <person name="Parkinson J."/>
            <person name="Peregrin-Alvarez J.M."/>
            <person name="Poole C."/>
            <person name="Ren Q."/>
            <person name="Saunders L."/>
            <person name="Sluder A.E."/>
            <person name="Smith K."/>
            <person name="Stanke M."/>
            <person name="Unnasch T.R."/>
            <person name="Ware J."/>
            <person name="Wei A.D."/>
            <person name="Weil G."/>
            <person name="Williams D.J."/>
            <person name="Zhang Y."/>
            <person name="Williams S.A."/>
            <person name="Fraser-Liggett C."/>
            <person name="Slatko B."/>
            <person name="Blaxter M.L."/>
            <person name="Scott A.L."/>
        </authorList>
    </citation>
    <scope>NUCLEOTIDE SEQUENCE [LARGE SCALE GENOMIC DNA]</scope>
</reference>